<dbReference type="STRING" id="908809.ABG79_02272"/>
<sequence>MGEDMDIMGNIRLIENYKTFLLTSVADLHISMLKGNRANVEEIKDEISQIIILSYLLSKKLGIDYSSIDEKIIKKLRVSLSEENNKEQGDYLSLITYLKEGRE</sequence>
<proteinExistence type="predicted"/>
<name>A0A0R3JR75_CALMK</name>
<protein>
    <submittedName>
        <fullName evidence="1">MazG-like family protein</fullName>
    </submittedName>
</protein>
<gene>
    <name evidence="1" type="ORF">ABG79_02272</name>
</gene>
<dbReference type="GO" id="GO:0047429">
    <property type="term" value="F:nucleoside triphosphate diphosphatase activity"/>
    <property type="evidence" value="ECO:0007669"/>
    <property type="project" value="InterPro"/>
</dbReference>
<dbReference type="OrthoDB" id="2381770at2"/>
<dbReference type="Proteomes" id="UP000052015">
    <property type="component" value="Unassembled WGS sequence"/>
</dbReference>
<dbReference type="InterPro" id="IPR025984">
    <property type="entry name" value="DCTPP"/>
</dbReference>
<accession>A0A0R3JR75</accession>
<dbReference type="EMBL" id="LKHP01000019">
    <property type="protein sequence ID" value="KRQ85968.1"/>
    <property type="molecule type" value="Genomic_DNA"/>
</dbReference>
<keyword evidence="2" id="KW-1185">Reference proteome</keyword>
<dbReference type="GO" id="GO:0009143">
    <property type="term" value="P:nucleoside triphosphate catabolic process"/>
    <property type="evidence" value="ECO:0007669"/>
    <property type="project" value="InterPro"/>
</dbReference>
<reference evidence="1 2" key="1">
    <citation type="submission" date="2015-09" db="EMBL/GenBank/DDBJ databases">
        <title>Draft genome sequence of a Caloramator mitchellensis, a moderate thermophile from the Great Artesian Basin of Australia.</title>
        <authorList>
            <person name="Patel B.K."/>
        </authorList>
    </citation>
    <scope>NUCLEOTIDE SEQUENCE [LARGE SCALE GENOMIC DNA]</scope>
    <source>
        <strain evidence="1 2">VF08</strain>
    </source>
</reference>
<dbReference type="RefSeq" id="WP_057979550.1">
    <property type="nucleotide sequence ID" value="NZ_LKHP01000019.1"/>
</dbReference>
<organism evidence="1 2">
    <name type="scientific">Caloramator mitchellensis</name>
    <dbReference type="NCBI Taxonomy" id="908809"/>
    <lineage>
        <taxon>Bacteria</taxon>
        <taxon>Bacillati</taxon>
        <taxon>Bacillota</taxon>
        <taxon>Clostridia</taxon>
        <taxon>Eubacteriales</taxon>
        <taxon>Clostridiaceae</taxon>
        <taxon>Caloramator</taxon>
    </lineage>
</organism>
<dbReference type="Pfam" id="PF12643">
    <property type="entry name" value="MazG-like"/>
    <property type="match status" value="1"/>
</dbReference>
<evidence type="ECO:0000313" key="2">
    <source>
        <dbReference type="Proteomes" id="UP000052015"/>
    </source>
</evidence>
<dbReference type="AlphaFoldDB" id="A0A0R3JR75"/>
<comment type="caution">
    <text evidence="1">The sequence shown here is derived from an EMBL/GenBank/DDBJ whole genome shotgun (WGS) entry which is preliminary data.</text>
</comment>
<evidence type="ECO:0000313" key="1">
    <source>
        <dbReference type="EMBL" id="KRQ85968.1"/>
    </source>
</evidence>